<keyword evidence="2" id="KW-1185">Reference proteome</keyword>
<sequence>MELELELKPEKDGLVMAERRQVGIESKLQKPNSTNASAQFGIIMKAQSSRRLAAVAAVILRQKHQSGCPGSPHAANQSITAKKPSHLSICRRSSESLFSMPPACLHFEPGQV</sequence>
<proteinExistence type="predicted"/>
<reference evidence="1 2" key="1">
    <citation type="journal article" date="2007" name="Nature">
        <title>Evolution of genes and genomes on the Drosophila phylogeny.</title>
        <authorList>
            <consortium name="Drosophila 12 Genomes Consortium"/>
            <person name="Clark A.G."/>
            <person name="Eisen M.B."/>
            <person name="Smith D.R."/>
            <person name="Bergman C.M."/>
            <person name="Oliver B."/>
            <person name="Markow T.A."/>
            <person name="Kaufman T.C."/>
            <person name="Kellis M."/>
            <person name="Gelbart W."/>
            <person name="Iyer V.N."/>
            <person name="Pollard D.A."/>
            <person name="Sackton T.B."/>
            <person name="Larracuente A.M."/>
            <person name="Singh N.D."/>
            <person name="Abad J.P."/>
            <person name="Abt D.N."/>
            <person name="Adryan B."/>
            <person name="Aguade M."/>
            <person name="Akashi H."/>
            <person name="Anderson W.W."/>
            <person name="Aquadro C.F."/>
            <person name="Ardell D.H."/>
            <person name="Arguello R."/>
            <person name="Artieri C.G."/>
            <person name="Barbash D.A."/>
            <person name="Barker D."/>
            <person name="Barsanti P."/>
            <person name="Batterham P."/>
            <person name="Batzoglou S."/>
            <person name="Begun D."/>
            <person name="Bhutkar A."/>
            <person name="Blanco E."/>
            <person name="Bosak S.A."/>
            <person name="Bradley R.K."/>
            <person name="Brand A.D."/>
            <person name="Brent M.R."/>
            <person name="Brooks A.N."/>
            <person name="Brown R.H."/>
            <person name="Butlin R.K."/>
            <person name="Caggese C."/>
            <person name="Calvi B.R."/>
            <person name="Bernardo de Carvalho A."/>
            <person name="Caspi A."/>
            <person name="Castrezana S."/>
            <person name="Celniker S.E."/>
            <person name="Chang J.L."/>
            <person name="Chapple C."/>
            <person name="Chatterji S."/>
            <person name="Chinwalla A."/>
            <person name="Civetta A."/>
            <person name="Clifton S.W."/>
            <person name="Comeron J.M."/>
            <person name="Costello J.C."/>
            <person name="Coyne J.A."/>
            <person name="Daub J."/>
            <person name="David R.G."/>
            <person name="Delcher A.L."/>
            <person name="Delehaunty K."/>
            <person name="Do C.B."/>
            <person name="Ebling H."/>
            <person name="Edwards K."/>
            <person name="Eickbush T."/>
            <person name="Evans J.D."/>
            <person name="Filipski A."/>
            <person name="Findeiss S."/>
            <person name="Freyhult E."/>
            <person name="Fulton L."/>
            <person name="Fulton R."/>
            <person name="Garcia A.C."/>
            <person name="Gardiner A."/>
            <person name="Garfield D.A."/>
            <person name="Garvin B.E."/>
            <person name="Gibson G."/>
            <person name="Gilbert D."/>
            <person name="Gnerre S."/>
            <person name="Godfrey J."/>
            <person name="Good R."/>
            <person name="Gotea V."/>
            <person name="Gravely B."/>
            <person name="Greenberg A.J."/>
            <person name="Griffiths-Jones S."/>
            <person name="Gross S."/>
            <person name="Guigo R."/>
            <person name="Gustafson E.A."/>
            <person name="Haerty W."/>
            <person name="Hahn M.W."/>
            <person name="Halligan D.L."/>
            <person name="Halpern A.L."/>
            <person name="Halter G.M."/>
            <person name="Han M.V."/>
            <person name="Heger A."/>
            <person name="Hillier L."/>
            <person name="Hinrichs A.S."/>
            <person name="Holmes I."/>
            <person name="Hoskins R.A."/>
            <person name="Hubisz M.J."/>
            <person name="Hultmark D."/>
            <person name="Huntley M.A."/>
            <person name="Jaffe D.B."/>
            <person name="Jagadeeshan S."/>
            <person name="Jeck W.R."/>
            <person name="Johnson J."/>
            <person name="Jones C.D."/>
            <person name="Jordan W.C."/>
            <person name="Karpen G.H."/>
            <person name="Kataoka E."/>
            <person name="Keightley P.D."/>
            <person name="Kheradpour P."/>
            <person name="Kirkness E.F."/>
            <person name="Koerich L.B."/>
            <person name="Kristiansen K."/>
            <person name="Kudrna D."/>
            <person name="Kulathinal R.J."/>
            <person name="Kumar S."/>
            <person name="Kwok R."/>
            <person name="Lander E."/>
            <person name="Langley C.H."/>
            <person name="Lapoint R."/>
            <person name="Lazzaro B.P."/>
            <person name="Lee S.J."/>
            <person name="Levesque L."/>
            <person name="Li R."/>
            <person name="Lin C.F."/>
            <person name="Lin M.F."/>
            <person name="Lindblad-Toh K."/>
            <person name="Llopart A."/>
            <person name="Long M."/>
            <person name="Low L."/>
            <person name="Lozovsky E."/>
            <person name="Lu J."/>
            <person name="Luo M."/>
            <person name="Machado C.A."/>
            <person name="Makalowski W."/>
            <person name="Marzo M."/>
            <person name="Matsuda M."/>
            <person name="Matzkin L."/>
            <person name="McAllister B."/>
            <person name="McBride C.S."/>
            <person name="McKernan B."/>
            <person name="McKernan K."/>
            <person name="Mendez-Lago M."/>
            <person name="Minx P."/>
            <person name="Mollenhauer M.U."/>
            <person name="Montooth K."/>
            <person name="Mount S.M."/>
            <person name="Mu X."/>
            <person name="Myers E."/>
            <person name="Negre B."/>
            <person name="Newfeld S."/>
            <person name="Nielsen R."/>
            <person name="Noor M.A."/>
            <person name="O'Grady P."/>
            <person name="Pachter L."/>
            <person name="Papaceit M."/>
            <person name="Parisi M.J."/>
            <person name="Parisi M."/>
            <person name="Parts L."/>
            <person name="Pedersen J.S."/>
            <person name="Pesole G."/>
            <person name="Phillippy A.M."/>
            <person name="Ponting C.P."/>
            <person name="Pop M."/>
            <person name="Porcelli D."/>
            <person name="Powell J.R."/>
            <person name="Prohaska S."/>
            <person name="Pruitt K."/>
            <person name="Puig M."/>
            <person name="Quesneville H."/>
            <person name="Ram K.R."/>
            <person name="Rand D."/>
            <person name="Rasmussen M.D."/>
            <person name="Reed L.K."/>
            <person name="Reenan R."/>
            <person name="Reily A."/>
            <person name="Remington K.A."/>
            <person name="Rieger T.T."/>
            <person name="Ritchie M.G."/>
            <person name="Robin C."/>
            <person name="Rogers Y.H."/>
            <person name="Rohde C."/>
            <person name="Rozas J."/>
            <person name="Rubenfield M.J."/>
            <person name="Ruiz A."/>
            <person name="Russo S."/>
            <person name="Salzberg S.L."/>
            <person name="Sanchez-Gracia A."/>
            <person name="Saranga D.J."/>
            <person name="Sato H."/>
            <person name="Schaeffer S.W."/>
            <person name="Schatz M.C."/>
            <person name="Schlenke T."/>
            <person name="Schwartz R."/>
            <person name="Segarra C."/>
            <person name="Singh R.S."/>
            <person name="Sirot L."/>
            <person name="Sirota M."/>
            <person name="Sisneros N.B."/>
            <person name="Smith C.D."/>
            <person name="Smith T.F."/>
            <person name="Spieth J."/>
            <person name="Stage D.E."/>
            <person name="Stark A."/>
            <person name="Stephan W."/>
            <person name="Strausberg R.L."/>
            <person name="Strempel S."/>
            <person name="Sturgill D."/>
            <person name="Sutton G."/>
            <person name="Sutton G.G."/>
            <person name="Tao W."/>
            <person name="Teichmann S."/>
            <person name="Tobari Y.N."/>
            <person name="Tomimura Y."/>
            <person name="Tsolas J.M."/>
            <person name="Valente V.L."/>
            <person name="Venter E."/>
            <person name="Venter J.C."/>
            <person name="Vicario S."/>
            <person name="Vieira F.G."/>
            <person name="Vilella A.J."/>
            <person name="Villasante A."/>
            <person name="Walenz B."/>
            <person name="Wang J."/>
            <person name="Wasserman M."/>
            <person name="Watts T."/>
            <person name="Wilson D."/>
            <person name="Wilson R.K."/>
            <person name="Wing R.A."/>
            <person name="Wolfner M.F."/>
            <person name="Wong A."/>
            <person name="Wong G.K."/>
            <person name="Wu C.I."/>
            <person name="Wu G."/>
            <person name="Yamamoto D."/>
            <person name="Yang H.P."/>
            <person name="Yang S.P."/>
            <person name="Yorke J.A."/>
            <person name="Yoshida K."/>
            <person name="Zdobnov E."/>
            <person name="Zhang P."/>
            <person name="Zhang Y."/>
            <person name="Zimin A.V."/>
            <person name="Baldwin J."/>
            <person name="Abdouelleil A."/>
            <person name="Abdulkadir J."/>
            <person name="Abebe A."/>
            <person name="Abera B."/>
            <person name="Abreu J."/>
            <person name="Acer S.C."/>
            <person name="Aftuck L."/>
            <person name="Alexander A."/>
            <person name="An P."/>
            <person name="Anderson E."/>
            <person name="Anderson S."/>
            <person name="Arachi H."/>
            <person name="Azer M."/>
            <person name="Bachantsang P."/>
            <person name="Barry A."/>
            <person name="Bayul T."/>
            <person name="Berlin A."/>
            <person name="Bessette D."/>
            <person name="Bloom T."/>
            <person name="Blye J."/>
            <person name="Boguslavskiy L."/>
            <person name="Bonnet C."/>
            <person name="Boukhgalter B."/>
            <person name="Bourzgui I."/>
            <person name="Brown A."/>
            <person name="Cahill P."/>
            <person name="Channer S."/>
            <person name="Cheshatsang Y."/>
            <person name="Chuda L."/>
            <person name="Citroen M."/>
            <person name="Collymore A."/>
            <person name="Cooke P."/>
            <person name="Costello M."/>
            <person name="D'Aco K."/>
            <person name="Daza R."/>
            <person name="De Haan G."/>
            <person name="DeGray S."/>
            <person name="DeMaso C."/>
            <person name="Dhargay N."/>
            <person name="Dooley K."/>
            <person name="Dooley E."/>
            <person name="Doricent M."/>
            <person name="Dorje P."/>
            <person name="Dorjee K."/>
            <person name="Dupes A."/>
            <person name="Elong R."/>
            <person name="Falk J."/>
            <person name="Farina A."/>
            <person name="Faro S."/>
            <person name="Ferguson D."/>
            <person name="Fisher S."/>
            <person name="Foley C.D."/>
            <person name="Franke A."/>
            <person name="Friedrich D."/>
            <person name="Gadbois L."/>
            <person name="Gearin G."/>
            <person name="Gearin C.R."/>
            <person name="Giannoukos G."/>
            <person name="Goode T."/>
            <person name="Graham J."/>
            <person name="Grandbois E."/>
            <person name="Grewal S."/>
            <person name="Gyaltsen K."/>
            <person name="Hafez N."/>
            <person name="Hagos B."/>
            <person name="Hall J."/>
            <person name="Henson C."/>
            <person name="Hollinger A."/>
            <person name="Honan T."/>
            <person name="Huard M.D."/>
            <person name="Hughes L."/>
            <person name="Hurhula B."/>
            <person name="Husby M.E."/>
            <person name="Kamat A."/>
            <person name="Kanga B."/>
            <person name="Kashin S."/>
            <person name="Khazanovich D."/>
            <person name="Kisner P."/>
            <person name="Lance K."/>
            <person name="Lara M."/>
            <person name="Lee W."/>
            <person name="Lennon N."/>
            <person name="Letendre F."/>
            <person name="LeVine R."/>
            <person name="Lipovsky A."/>
            <person name="Liu X."/>
            <person name="Liu J."/>
            <person name="Liu S."/>
            <person name="Lokyitsang T."/>
            <person name="Lokyitsang Y."/>
            <person name="Lubonja R."/>
            <person name="Lui A."/>
            <person name="MacDonald P."/>
            <person name="Magnisalis V."/>
            <person name="Maru K."/>
            <person name="Matthews C."/>
            <person name="McCusker W."/>
            <person name="McDonough S."/>
            <person name="Mehta T."/>
            <person name="Meldrim J."/>
            <person name="Meneus L."/>
            <person name="Mihai O."/>
            <person name="Mihalev A."/>
            <person name="Mihova T."/>
            <person name="Mittelman R."/>
            <person name="Mlenga V."/>
            <person name="Montmayeur A."/>
            <person name="Mulrain L."/>
            <person name="Navidi A."/>
            <person name="Naylor J."/>
            <person name="Negash T."/>
            <person name="Nguyen T."/>
            <person name="Nguyen N."/>
            <person name="Nicol R."/>
            <person name="Norbu C."/>
            <person name="Norbu N."/>
            <person name="Novod N."/>
            <person name="O'Neill B."/>
            <person name="Osman S."/>
            <person name="Markiewicz E."/>
            <person name="Oyono O.L."/>
            <person name="Patti C."/>
            <person name="Phunkhang P."/>
            <person name="Pierre F."/>
            <person name="Priest M."/>
            <person name="Raghuraman S."/>
            <person name="Rege F."/>
            <person name="Reyes R."/>
            <person name="Rise C."/>
            <person name="Rogov P."/>
            <person name="Ross K."/>
            <person name="Ryan E."/>
            <person name="Settipalli S."/>
            <person name="Shea T."/>
            <person name="Sherpa N."/>
            <person name="Shi L."/>
            <person name="Shih D."/>
            <person name="Sparrow T."/>
            <person name="Spaulding J."/>
            <person name="Stalker J."/>
            <person name="Stange-Thomann N."/>
            <person name="Stavropoulos S."/>
            <person name="Stone C."/>
            <person name="Strader C."/>
            <person name="Tesfaye S."/>
            <person name="Thomson T."/>
            <person name="Thoulutsang Y."/>
            <person name="Thoulutsang D."/>
            <person name="Topham K."/>
            <person name="Topping I."/>
            <person name="Tsamla T."/>
            <person name="Vassiliev H."/>
            <person name="Vo A."/>
            <person name="Wangchuk T."/>
            <person name="Wangdi T."/>
            <person name="Weiand M."/>
            <person name="Wilkinson J."/>
            <person name="Wilson A."/>
            <person name="Yadav S."/>
            <person name="Young G."/>
            <person name="Yu Q."/>
            <person name="Zembek L."/>
            <person name="Zhong D."/>
            <person name="Zimmer A."/>
            <person name="Zwirko Z."/>
            <person name="Jaffe D.B."/>
            <person name="Alvarez P."/>
            <person name="Brockman W."/>
            <person name="Butler J."/>
            <person name="Chin C."/>
            <person name="Gnerre S."/>
            <person name="Grabherr M."/>
            <person name="Kleber M."/>
            <person name="Mauceli E."/>
            <person name="MacCallum I."/>
        </authorList>
    </citation>
    <scope>NUCLEOTIDE SEQUENCE [LARGE SCALE GENOMIC DNA]</scope>
    <source>
        <strain evidence="2">MSH-3 / Tucson 14011-0111.49</strain>
    </source>
</reference>
<dbReference type="HOGENOM" id="CLU_2148425_0_0_1"/>
<dbReference type="EMBL" id="CH479189">
    <property type="protein sequence ID" value="EDW25439.1"/>
    <property type="molecule type" value="Genomic_DNA"/>
</dbReference>
<dbReference type="Proteomes" id="UP000008744">
    <property type="component" value="Unassembled WGS sequence"/>
</dbReference>
<accession>B4GST0</accession>
<dbReference type="AlphaFoldDB" id="B4GST0"/>
<dbReference type="OMA" id="PACLHFE"/>
<gene>
    <name evidence="1" type="primary">Dper\GL26426</name>
    <name evidence="1" type="ORF">Dper_GL26426</name>
</gene>
<evidence type="ECO:0000313" key="1">
    <source>
        <dbReference type="EMBL" id="EDW25439.1"/>
    </source>
</evidence>
<evidence type="ECO:0000313" key="2">
    <source>
        <dbReference type="Proteomes" id="UP000008744"/>
    </source>
</evidence>
<name>B4GST0_DROPE</name>
<protein>
    <submittedName>
        <fullName evidence="1">GL26426</fullName>
    </submittedName>
</protein>
<organism evidence="2">
    <name type="scientific">Drosophila persimilis</name>
    <name type="common">Fruit fly</name>
    <dbReference type="NCBI Taxonomy" id="7234"/>
    <lineage>
        <taxon>Eukaryota</taxon>
        <taxon>Metazoa</taxon>
        <taxon>Ecdysozoa</taxon>
        <taxon>Arthropoda</taxon>
        <taxon>Hexapoda</taxon>
        <taxon>Insecta</taxon>
        <taxon>Pterygota</taxon>
        <taxon>Neoptera</taxon>
        <taxon>Endopterygota</taxon>
        <taxon>Diptera</taxon>
        <taxon>Brachycera</taxon>
        <taxon>Muscomorpha</taxon>
        <taxon>Ephydroidea</taxon>
        <taxon>Drosophilidae</taxon>
        <taxon>Drosophila</taxon>
        <taxon>Sophophora</taxon>
    </lineage>
</organism>